<dbReference type="EMBL" id="CAXAMM010033223">
    <property type="protein sequence ID" value="CAK9070923.1"/>
    <property type="molecule type" value="Genomic_DNA"/>
</dbReference>
<accession>A0ABP0P5J1</accession>
<reference evidence="1 2" key="1">
    <citation type="submission" date="2024-02" db="EMBL/GenBank/DDBJ databases">
        <authorList>
            <person name="Chen Y."/>
            <person name="Shah S."/>
            <person name="Dougan E. K."/>
            <person name="Thang M."/>
            <person name="Chan C."/>
        </authorList>
    </citation>
    <scope>NUCLEOTIDE SEQUENCE [LARGE SCALE GENOMIC DNA]</scope>
</reference>
<dbReference type="CDD" id="cd02440">
    <property type="entry name" value="AdoMet_MTases"/>
    <property type="match status" value="1"/>
</dbReference>
<dbReference type="Gene3D" id="3.40.50.150">
    <property type="entry name" value="Vaccinia Virus protein VP39"/>
    <property type="match status" value="1"/>
</dbReference>
<dbReference type="InterPro" id="IPR019410">
    <property type="entry name" value="Methyltransf_16"/>
</dbReference>
<dbReference type="PANTHER" id="PTHR14614:SF132">
    <property type="entry name" value="PROTEIN-LYSINE METHYLTRANSFERASE C42C1.13"/>
    <property type="match status" value="1"/>
</dbReference>
<dbReference type="InterPro" id="IPR029063">
    <property type="entry name" value="SAM-dependent_MTases_sf"/>
</dbReference>
<sequence>MASDAWGEDVCLFPCQTLSAGQIQLDGEMLQGRQIQVDEHVLEIYMAKRSADDLDPDDVGLRLWPGTHAMAFILLHLERSGCLKHRTLLDMGCGTGFLGLLAARAGAKVVLSDRPGRSLELARLNGSAAGAGEVEVKALAWGSDLVDETEGAVYDVVLLSEVLYVAQPSCVPWSLDDADLLALAEMTKAKLSAEGHVWVTYGNRENGGAQFAAAAAAAGLAVEERRLEEFVPAELLQSRAASALRRVKVFHLQHAGVAVEDGYLIEQFDYFSTLVADYEYAERLCFNRTRRRNRVLVSQERAGRVHGDFTAECDNFQEPG</sequence>
<dbReference type="Proteomes" id="UP001642464">
    <property type="component" value="Unassembled WGS sequence"/>
</dbReference>
<organism evidence="1 2">
    <name type="scientific">Durusdinium trenchii</name>
    <dbReference type="NCBI Taxonomy" id="1381693"/>
    <lineage>
        <taxon>Eukaryota</taxon>
        <taxon>Sar</taxon>
        <taxon>Alveolata</taxon>
        <taxon>Dinophyceae</taxon>
        <taxon>Suessiales</taxon>
        <taxon>Symbiodiniaceae</taxon>
        <taxon>Durusdinium</taxon>
    </lineage>
</organism>
<comment type="caution">
    <text evidence="1">The sequence shown here is derived from an EMBL/GenBank/DDBJ whole genome shotgun (WGS) entry which is preliminary data.</text>
</comment>
<protein>
    <submittedName>
        <fullName evidence="1">Methyltransferase-like protein 23</fullName>
    </submittedName>
</protein>
<dbReference type="SUPFAM" id="SSF53335">
    <property type="entry name" value="S-adenosyl-L-methionine-dependent methyltransferases"/>
    <property type="match status" value="1"/>
</dbReference>
<proteinExistence type="predicted"/>
<evidence type="ECO:0000313" key="2">
    <source>
        <dbReference type="Proteomes" id="UP001642464"/>
    </source>
</evidence>
<name>A0ABP0P5J1_9DINO</name>
<dbReference type="PANTHER" id="PTHR14614">
    <property type="entry name" value="HEPATOCELLULAR CARCINOMA-ASSOCIATED ANTIGEN"/>
    <property type="match status" value="1"/>
</dbReference>
<evidence type="ECO:0000313" key="1">
    <source>
        <dbReference type="EMBL" id="CAK9070923.1"/>
    </source>
</evidence>
<dbReference type="Pfam" id="PF10294">
    <property type="entry name" value="Methyltransf_16"/>
    <property type="match status" value="1"/>
</dbReference>
<keyword evidence="2" id="KW-1185">Reference proteome</keyword>
<gene>
    <name evidence="1" type="ORF">SCF082_LOCUS35184</name>
</gene>